<feature type="region of interest" description="Disordered" evidence="1">
    <location>
        <begin position="1"/>
        <end position="49"/>
    </location>
</feature>
<proteinExistence type="predicted"/>
<dbReference type="EMBL" id="QXGA01007818">
    <property type="protein sequence ID" value="KAE9059352.1"/>
    <property type="molecule type" value="Genomic_DNA"/>
</dbReference>
<dbReference type="AlphaFoldDB" id="A0A6A3PSA8"/>
<reference evidence="4 5" key="1">
    <citation type="submission" date="2018-08" db="EMBL/GenBank/DDBJ databases">
        <title>Genomic investigation of the strawberry pathogen Phytophthora fragariae indicates pathogenicity is determined by transcriptional variation in three key races.</title>
        <authorList>
            <person name="Adams T.M."/>
            <person name="Armitage A.D."/>
            <person name="Sobczyk M.K."/>
            <person name="Bates H.J."/>
            <person name="Dunwell J.M."/>
            <person name="Nellist C.F."/>
            <person name="Harrison R.J."/>
        </authorList>
    </citation>
    <scope>NUCLEOTIDE SEQUENCE [LARGE SCALE GENOMIC DNA]</scope>
    <source>
        <strain evidence="3 4">NOV-5</strain>
        <strain evidence="2 5">NOV-71</strain>
    </source>
</reference>
<dbReference type="EMBL" id="QXFZ01007101">
    <property type="protein sequence ID" value="KAE9057471.1"/>
    <property type="molecule type" value="Genomic_DNA"/>
</dbReference>
<evidence type="ECO:0000313" key="3">
    <source>
        <dbReference type="EMBL" id="KAE9059352.1"/>
    </source>
</evidence>
<dbReference type="Proteomes" id="UP000441208">
    <property type="component" value="Unassembled WGS sequence"/>
</dbReference>
<dbReference type="Proteomes" id="UP000440732">
    <property type="component" value="Unassembled WGS sequence"/>
</dbReference>
<sequence>MTLEGSSFTTDIGTDASSQSEEDLSPTGTRLSLSVDETSFTSSESDTAQTVCVCNRESPSTWPIAVPGL</sequence>
<feature type="compositionally biased region" description="Polar residues" evidence="1">
    <location>
        <begin position="1"/>
        <end position="19"/>
    </location>
</feature>
<evidence type="ECO:0000313" key="5">
    <source>
        <dbReference type="Proteomes" id="UP000441208"/>
    </source>
</evidence>
<evidence type="ECO:0000313" key="4">
    <source>
        <dbReference type="Proteomes" id="UP000440732"/>
    </source>
</evidence>
<evidence type="ECO:0000313" key="2">
    <source>
        <dbReference type="EMBL" id="KAE9057471.1"/>
    </source>
</evidence>
<organism evidence="2 5">
    <name type="scientific">Phytophthora fragariae</name>
    <dbReference type="NCBI Taxonomy" id="53985"/>
    <lineage>
        <taxon>Eukaryota</taxon>
        <taxon>Sar</taxon>
        <taxon>Stramenopiles</taxon>
        <taxon>Oomycota</taxon>
        <taxon>Peronosporomycetes</taxon>
        <taxon>Peronosporales</taxon>
        <taxon>Peronosporaceae</taxon>
        <taxon>Phytophthora</taxon>
    </lineage>
</organism>
<evidence type="ECO:0000256" key="1">
    <source>
        <dbReference type="SAM" id="MobiDB-lite"/>
    </source>
</evidence>
<feature type="compositionally biased region" description="Low complexity" evidence="1">
    <location>
        <begin position="34"/>
        <end position="47"/>
    </location>
</feature>
<protein>
    <submittedName>
        <fullName evidence="2">Uncharacterized protein</fullName>
    </submittedName>
</protein>
<accession>A0A6A3PSA8</accession>
<name>A0A6A3PSA8_9STRA</name>
<gene>
    <name evidence="3" type="ORF">PF006_g31907</name>
    <name evidence="2" type="ORF">PF007_g31635</name>
</gene>
<comment type="caution">
    <text evidence="2">The sequence shown here is derived from an EMBL/GenBank/DDBJ whole genome shotgun (WGS) entry which is preliminary data.</text>
</comment>